<evidence type="ECO:0000256" key="1">
    <source>
        <dbReference type="SAM" id="SignalP"/>
    </source>
</evidence>
<dbReference type="Pfam" id="PF06986">
    <property type="entry name" value="F_T4SS_TraN"/>
    <property type="match status" value="1"/>
</dbReference>
<dbReference type="EMBL" id="UGOD01000002">
    <property type="protein sequence ID" value="STX81264.1"/>
    <property type="molecule type" value="Genomic_DNA"/>
</dbReference>
<keyword evidence="1" id="KW-0732">Signal</keyword>
<dbReference type="InterPro" id="IPR014121">
    <property type="entry name" value="TraN_Ftype"/>
</dbReference>
<feature type="chain" id="PRO_5016607565" evidence="1">
    <location>
        <begin position="18"/>
        <end position="444"/>
    </location>
</feature>
<evidence type="ECO:0000313" key="3">
    <source>
        <dbReference type="Proteomes" id="UP000254794"/>
    </source>
</evidence>
<evidence type="ECO:0000313" key="2">
    <source>
        <dbReference type="EMBL" id="STX81264.1"/>
    </source>
</evidence>
<accession>A0A378KHJ8</accession>
<dbReference type="AlphaFoldDB" id="A0A378KHJ8"/>
<gene>
    <name evidence="2" type="ORF">NCTC13316_03133</name>
</gene>
<proteinExistence type="predicted"/>
<dbReference type="RefSeq" id="WP_115332673.1">
    <property type="nucleotide sequence ID" value="NZ_CAAAHP010000013.1"/>
</dbReference>
<feature type="signal peptide" evidence="1">
    <location>
        <begin position="1"/>
        <end position="17"/>
    </location>
</feature>
<reference evidence="2 3" key="1">
    <citation type="submission" date="2018-06" db="EMBL/GenBank/DDBJ databases">
        <authorList>
            <consortium name="Pathogen Informatics"/>
            <person name="Doyle S."/>
        </authorList>
    </citation>
    <scope>NUCLEOTIDE SEQUENCE [LARGE SCALE GENOMIC DNA]</scope>
    <source>
        <strain evidence="2 3">NCTC13316</strain>
    </source>
</reference>
<dbReference type="OrthoDB" id="5297981at2"/>
<name>A0A378KHJ8_9GAMM</name>
<organism evidence="2 3">
    <name type="scientific">Legionella busanensis</name>
    <dbReference type="NCBI Taxonomy" id="190655"/>
    <lineage>
        <taxon>Bacteria</taxon>
        <taxon>Pseudomonadati</taxon>
        <taxon>Pseudomonadota</taxon>
        <taxon>Gammaproteobacteria</taxon>
        <taxon>Legionellales</taxon>
        <taxon>Legionellaceae</taxon>
        <taxon>Legionella</taxon>
    </lineage>
</organism>
<keyword evidence="3" id="KW-1185">Reference proteome</keyword>
<sequence length="444" mass="50192">MFKEIVILLLFVPLVFAGQTDTDYMDYKNRVQALRAQAFNAARGFEPSNTLKDYTENPEQKKYFQEVQAQHDHLPTIAQQELSKDRAGSTVYKHFADKPLVEINKNSEAIKKALLIEEQSHAIVNGQSNNEIHCEGKPKNCRQINEEEQCIYTNNNNEDKRFIGCEAQKERGCQQILSQCIKQSENHCVSFRQTYLCPKTHCDMQVVCAKNIFCADGGCVNTQESSNANMGKNVSALAAVSASGREYVEVREKSPGKNRPSPKPRQKPIKIFQGKAVSCKIYDWNFLDCCSDKGWGEKLNLAHCPHEDKALGEAKLAYRVHFLGKFCAKHWPKPIKGCKKWKNTYCVFDSKLSRIIHEEGRLKQLNANALGSAKYPLCDGLTVEELKLIDMGRIDFIEPVYPYLTGSPDKKAGIADDISLNAPNSDSLLSQTSERIKKRMEQNV</sequence>
<protein>
    <submittedName>
        <fullName evidence="2">Type-F conjugative transfer system mating-pair stabilisation protein TraN</fullName>
    </submittedName>
</protein>
<dbReference type="Proteomes" id="UP000254794">
    <property type="component" value="Unassembled WGS sequence"/>
</dbReference>